<evidence type="ECO:0000313" key="3">
    <source>
        <dbReference type="Proteomes" id="UP001141950"/>
    </source>
</evidence>
<accession>A0A9X2MM54</accession>
<gene>
    <name evidence="2" type="ORF">NQZ67_02780</name>
</gene>
<dbReference type="Proteomes" id="UP001141950">
    <property type="component" value="Unassembled WGS sequence"/>
</dbReference>
<organism evidence="2 3">
    <name type="scientific">Paenibacillus soyae</name>
    <dbReference type="NCBI Taxonomy" id="2969249"/>
    <lineage>
        <taxon>Bacteria</taxon>
        <taxon>Bacillati</taxon>
        <taxon>Bacillota</taxon>
        <taxon>Bacilli</taxon>
        <taxon>Bacillales</taxon>
        <taxon>Paenibacillaceae</taxon>
        <taxon>Paenibacillus</taxon>
    </lineage>
</organism>
<dbReference type="InterPro" id="IPR053146">
    <property type="entry name" value="QDO-like"/>
</dbReference>
<name>A0A9X2MM54_9BACL</name>
<dbReference type="SUPFAM" id="SSF51182">
    <property type="entry name" value="RmlC-like cupins"/>
    <property type="match status" value="1"/>
</dbReference>
<dbReference type="AlphaFoldDB" id="A0A9X2MM54"/>
<dbReference type="Gene3D" id="2.60.120.10">
    <property type="entry name" value="Jelly Rolls"/>
    <property type="match status" value="1"/>
</dbReference>
<dbReference type="PANTHER" id="PTHR36440">
    <property type="entry name" value="PUTATIVE (AFU_ORTHOLOGUE AFUA_8G07350)-RELATED"/>
    <property type="match status" value="1"/>
</dbReference>
<feature type="domain" description="Cupin type-2" evidence="1">
    <location>
        <begin position="41"/>
        <end position="99"/>
    </location>
</feature>
<keyword evidence="3" id="KW-1185">Reference proteome</keyword>
<reference evidence="2" key="1">
    <citation type="submission" date="2022-08" db="EMBL/GenBank/DDBJ databases">
        <title>The genomic sequence of strain Paenibacillus sp. SCIV0701.</title>
        <authorList>
            <person name="Zhao H."/>
        </authorList>
    </citation>
    <scope>NUCLEOTIDE SEQUENCE</scope>
    <source>
        <strain evidence="2">SCIV0701</strain>
    </source>
</reference>
<evidence type="ECO:0000313" key="2">
    <source>
        <dbReference type="EMBL" id="MCR2802795.1"/>
    </source>
</evidence>
<proteinExistence type="predicted"/>
<evidence type="ECO:0000259" key="1">
    <source>
        <dbReference type="Pfam" id="PF07883"/>
    </source>
</evidence>
<dbReference type="Pfam" id="PF07883">
    <property type="entry name" value="Cupin_2"/>
    <property type="match status" value="1"/>
</dbReference>
<protein>
    <submittedName>
        <fullName evidence="2">Cupin domain-containing protein</fullName>
    </submittedName>
</protein>
<comment type="caution">
    <text evidence="2">The sequence shown here is derived from an EMBL/GenBank/DDBJ whole genome shotgun (WGS) entry which is preliminary data.</text>
</comment>
<dbReference type="EMBL" id="JANIPJ010000002">
    <property type="protein sequence ID" value="MCR2802795.1"/>
    <property type="molecule type" value="Genomic_DNA"/>
</dbReference>
<dbReference type="InterPro" id="IPR014710">
    <property type="entry name" value="RmlC-like_jellyroll"/>
</dbReference>
<dbReference type="InterPro" id="IPR011051">
    <property type="entry name" value="RmlC_Cupin_sf"/>
</dbReference>
<sequence length="135" mass="15275">MMEYIVSLQNGLPISLRGTNLVMAEWTAEGTPDGEEPVPIAPLHRHNLDDEAWYILHGTLGFQIGDAIMEAISGEAVIVPKGTPHTYWNPNPAEARYLIFMTPAINALIEKIHQTPQRDFEFMKRLFLEFDSELL</sequence>
<dbReference type="RefSeq" id="WP_257442535.1">
    <property type="nucleotide sequence ID" value="NZ_JANIPJ010000002.1"/>
</dbReference>
<dbReference type="PANTHER" id="PTHR36440:SF1">
    <property type="entry name" value="PUTATIVE (AFU_ORTHOLOGUE AFUA_8G07350)-RELATED"/>
    <property type="match status" value="1"/>
</dbReference>
<dbReference type="InterPro" id="IPR013096">
    <property type="entry name" value="Cupin_2"/>
</dbReference>